<dbReference type="EMBL" id="GBXM01022836">
    <property type="protein sequence ID" value="JAH85741.1"/>
    <property type="molecule type" value="Transcribed_RNA"/>
</dbReference>
<organism evidence="1">
    <name type="scientific">Anguilla anguilla</name>
    <name type="common">European freshwater eel</name>
    <name type="synonym">Muraena anguilla</name>
    <dbReference type="NCBI Taxonomy" id="7936"/>
    <lineage>
        <taxon>Eukaryota</taxon>
        <taxon>Metazoa</taxon>
        <taxon>Chordata</taxon>
        <taxon>Craniata</taxon>
        <taxon>Vertebrata</taxon>
        <taxon>Euteleostomi</taxon>
        <taxon>Actinopterygii</taxon>
        <taxon>Neopterygii</taxon>
        <taxon>Teleostei</taxon>
        <taxon>Anguilliformes</taxon>
        <taxon>Anguillidae</taxon>
        <taxon>Anguilla</taxon>
    </lineage>
</organism>
<accession>A0A0E9W614</accession>
<evidence type="ECO:0000313" key="1">
    <source>
        <dbReference type="EMBL" id="JAH85741.1"/>
    </source>
</evidence>
<reference evidence="1" key="1">
    <citation type="submission" date="2014-11" db="EMBL/GenBank/DDBJ databases">
        <authorList>
            <person name="Amaro Gonzalez C."/>
        </authorList>
    </citation>
    <scope>NUCLEOTIDE SEQUENCE</scope>
</reference>
<reference evidence="1" key="2">
    <citation type="journal article" date="2015" name="Fish Shellfish Immunol.">
        <title>Early steps in the European eel (Anguilla anguilla)-Vibrio vulnificus interaction in the gills: Role of the RtxA13 toxin.</title>
        <authorList>
            <person name="Callol A."/>
            <person name="Pajuelo D."/>
            <person name="Ebbesson L."/>
            <person name="Teles M."/>
            <person name="MacKenzie S."/>
            <person name="Amaro C."/>
        </authorList>
    </citation>
    <scope>NUCLEOTIDE SEQUENCE</scope>
</reference>
<sequence>MEMMHYQGTTDHLSQGLKMIDHREKDRLPFAPVWSVEDRLCWRVPQGRSYVGLPVRSHWSRPFLW</sequence>
<dbReference type="AlphaFoldDB" id="A0A0E9W614"/>
<protein>
    <submittedName>
        <fullName evidence="1">Uncharacterized protein</fullName>
    </submittedName>
</protein>
<name>A0A0E9W614_ANGAN</name>
<proteinExistence type="predicted"/>